<dbReference type="EMBL" id="JBEDNQ010000005">
    <property type="protein sequence ID" value="MEQ3551749.1"/>
    <property type="molecule type" value="Genomic_DNA"/>
</dbReference>
<organism evidence="1 2">
    <name type="scientific">Pseudonocardia nematodicida</name>
    <dbReference type="NCBI Taxonomy" id="1206997"/>
    <lineage>
        <taxon>Bacteria</taxon>
        <taxon>Bacillati</taxon>
        <taxon>Actinomycetota</taxon>
        <taxon>Actinomycetes</taxon>
        <taxon>Pseudonocardiales</taxon>
        <taxon>Pseudonocardiaceae</taxon>
        <taxon>Pseudonocardia</taxon>
    </lineage>
</organism>
<keyword evidence="2" id="KW-1185">Reference proteome</keyword>
<dbReference type="InterPro" id="IPR043755">
    <property type="entry name" value="DUF5701"/>
</dbReference>
<protein>
    <submittedName>
        <fullName evidence="1">DUF5701 family protein</fullName>
    </submittedName>
</protein>
<dbReference type="Pfam" id="PF18959">
    <property type="entry name" value="DUF5701"/>
    <property type="match status" value="1"/>
</dbReference>
<comment type="caution">
    <text evidence="1">The sequence shown here is derived from an EMBL/GenBank/DDBJ whole genome shotgun (WGS) entry which is preliminary data.</text>
</comment>
<evidence type="ECO:0000313" key="2">
    <source>
        <dbReference type="Proteomes" id="UP001494902"/>
    </source>
</evidence>
<sequence length="204" mass="22107">MPVLPSPSDQAERLIALGATGPLGPDVLRKEAAALPDRPGLLVVGGARPSDLAPLLRRAGRPGFVVEDMTDVDDFVPVVEVPDAPVWLLEDPDRGDDLANASPAEAQVVFDGGGRTPLLLTEGIQWVLQVPEVLERNRCFMTIGSRLRKPTGRLDARTPAVWISNGTGRDGRDRRDAPKVGWCWWNNRHTWLGFASAAHRTTAA</sequence>
<gene>
    <name evidence="1" type="ORF">WIS52_14845</name>
</gene>
<dbReference type="Proteomes" id="UP001494902">
    <property type="component" value="Unassembled WGS sequence"/>
</dbReference>
<evidence type="ECO:0000313" key="1">
    <source>
        <dbReference type="EMBL" id="MEQ3551749.1"/>
    </source>
</evidence>
<reference evidence="1 2" key="1">
    <citation type="submission" date="2024-03" db="EMBL/GenBank/DDBJ databases">
        <title>Draft genome sequence of Pseudonocardia nematodicida JCM 31783.</title>
        <authorList>
            <person name="Butdee W."/>
            <person name="Duangmal K."/>
        </authorList>
    </citation>
    <scope>NUCLEOTIDE SEQUENCE [LARGE SCALE GENOMIC DNA]</scope>
    <source>
        <strain evidence="1 2">JCM 31783</strain>
    </source>
</reference>
<proteinExistence type="predicted"/>
<name>A0ABV1KCW5_9PSEU</name>
<dbReference type="RefSeq" id="WP_349298819.1">
    <property type="nucleotide sequence ID" value="NZ_JBEDNQ010000005.1"/>
</dbReference>
<accession>A0ABV1KCW5</accession>